<dbReference type="PANTHER" id="PTHR12555">
    <property type="entry name" value="UBIQUITIN FUSION DEGRADATON PROTEIN 1"/>
    <property type="match status" value="1"/>
</dbReference>
<evidence type="ECO:0000256" key="1">
    <source>
        <dbReference type="SAM" id="MobiDB-lite"/>
    </source>
</evidence>
<dbReference type="GO" id="GO:0036503">
    <property type="term" value="P:ERAD pathway"/>
    <property type="evidence" value="ECO:0007669"/>
    <property type="project" value="TreeGrafter"/>
</dbReference>
<comment type="caution">
    <text evidence="2">The sequence shown here is derived from an EMBL/GenBank/DDBJ whole genome shotgun (WGS) entry which is preliminary data.</text>
</comment>
<dbReference type="PANTHER" id="PTHR12555:SF13">
    <property type="entry name" value="UBIQUITIN RECOGNITION FACTOR IN ER-ASSOCIATED DEGRADATION PROTEIN 1"/>
    <property type="match status" value="1"/>
</dbReference>
<reference evidence="3" key="1">
    <citation type="journal article" date="2023" name="Proc. Natl. Acad. Sci. U.S.A.">
        <title>Genomic and structural basis for evolution of tropane alkaloid biosynthesis.</title>
        <authorList>
            <person name="Wanga Y.-J."/>
            <person name="Taina T."/>
            <person name="Yua J.-Y."/>
            <person name="Lia J."/>
            <person name="Xua B."/>
            <person name="Chenc J."/>
            <person name="D'Auriad J.C."/>
            <person name="Huanga J.-P."/>
            <person name="Huanga S.-X."/>
        </authorList>
    </citation>
    <scope>NUCLEOTIDE SEQUENCE [LARGE SCALE GENOMIC DNA]</scope>
    <source>
        <strain evidence="3">cv. KIB-2019</strain>
    </source>
</reference>
<gene>
    <name evidence="2" type="ORF">K7X08_036551</name>
</gene>
<dbReference type="GO" id="GO:0034098">
    <property type="term" value="C:VCP-NPL4-UFD1 AAA ATPase complex"/>
    <property type="evidence" value="ECO:0007669"/>
    <property type="project" value="TreeGrafter"/>
</dbReference>
<dbReference type="AlphaFoldDB" id="A0A9Q1L8W7"/>
<dbReference type="Proteomes" id="UP001152561">
    <property type="component" value="Unassembled WGS sequence"/>
</dbReference>
<protein>
    <submittedName>
        <fullName evidence="2">Uncharacterized protein</fullName>
    </submittedName>
</protein>
<keyword evidence="3" id="KW-1185">Reference proteome</keyword>
<feature type="compositionally biased region" description="Polar residues" evidence="1">
    <location>
        <begin position="48"/>
        <end position="81"/>
    </location>
</feature>
<proteinExistence type="predicted"/>
<sequence length="113" mass="12198">MVHVQEAATEVEPKFNPFTGGARRLDGKPLKQQPPPSSSSGSSDKQADATNGGKTSAADPSTQTSNRQSQGKLVFGSNTNRAPEKQKEPVKEEPQKKEPKFQPFSGKKYSLRG</sequence>
<organism evidence="2 3">
    <name type="scientific">Anisodus acutangulus</name>
    <dbReference type="NCBI Taxonomy" id="402998"/>
    <lineage>
        <taxon>Eukaryota</taxon>
        <taxon>Viridiplantae</taxon>
        <taxon>Streptophyta</taxon>
        <taxon>Embryophyta</taxon>
        <taxon>Tracheophyta</taxon>
        <taxon>Spermatophyta</taxon>
        <taxon>Magnoliopsida</taxon>
        <taxon>eudicotyledons</taxon>
        <taxon>Gunneridae</taxon>
        <taxon>Pentapetalae</taxon>
        <taxon>asterids</taxon>
        <taxon>lamiids</taxon>
        <taxon>Solanales</taxon>
        <taxon>Solanaceae</taxon>
        <taxon>Solanoideae</taxon>
        <taxon>Hyoscyameae</taxon>
        <taxon>Anisodus</taxon>
    </lineage>
</organism>
<evidence type="ECO:0000313" key="2">
    <source>
        <dbReference type="EMBL" id="KAJ8529716.1"/>
    </source>
</evidence>
<name>A0A9Q1L8W7_9SOLA</name>
<accession>A0A9Q1L8W7</accession>
<dbReference type="GO" id="GO:0031593">
    <property type="term" value="F:polyubiquitin modification-dependent protein binding"/>
    <property type="evidence" value="ECO:0007669"/>
    <property type="project" value="TreeGrafter"/>
</dbReference>
<dbReference type="GO" id="GO:0006511">
    <property type="term" value="P:ubiquitin-dependent protein catabolic process"/>
    <property type="evidence" value="ECO:0007669"/>
    <property type="project" value="InterPro"/>
</dbReference>
<dbReference type="OrthoDB" id="1938065at2759"/>
<feature type="region of interest" description="Disordered" evidence="1">
    <location>
        <begin position="1"/>
        <end position="113"/>
    </location>
</feature>
<dbReference type="InterPro" id="IPR004854">
    <property type="entry name" value="Ufd1-like"/>
</dbReference>
<evidence type="ECO:0000313" key="3">
    <source>
        <dbReference type="Proteomes" id="UP001152561"/>
    </source>
</evidence>
<dbReference type="EMBL" id="JAJAGQ010000022">
    <property type="protein sequence ID" value="KAJ8529716.1"/>
    <property type="molecule type" value="Genomic_DNA"/>
</dbReference>
<feature type="compositionally biased region" description="Basic and acidic residues" evidence="1">
    <location>
        <begin position="82"/>
        <end position="100"/>
    </location>
</feature>